<dbReference type="GO" id="GO:0003677">
    <property type="term" value="F:DNA binding"/>
    <property type="evidence" value="ECO:0007669"/>
    <property type="project" value="InterPro"/>
</dbReference>
<evidence type="ECO:0000313" key="3">
    <source>
        <dbReference type="Proteomes" id="UP000245838"/>
    </source>
</evidence>
<reference evidence="2 3" key="1">
    <citation type="submission" date="2015-05" db="EMBL/GenBank/DDBJ databases">
        <authorList>
            <person name="Goodhead I."/>
        </authorList>
    </citation>
    <scope>NUCLEOTIDE SEQUENCE [LARGE SCALE GENOMIC DNA]</scope>
    <source>
        <strain evidence="3">morsitans</strain>
    </source>
</reference>
<sequence>MRARRRLTARDIPLIRTLLASGMPVAEVARKFEVRKQNIYSIKNNKSWRAVE</sequence>
<name>A0A193QKQ1_SODGM</name>
<dbReference type="RefSeq" id="WP_158302409.1">
    <property type="nucleotide sequence ID" value="NC_007712.1"/>
</dbReference>
<dbReference type="InterPro" id="IPR007889">
    <property type="entry name" value="HTH_Psq"/>
</dbReference>
<evidence type="ECO:0000259" key="1">
    <source>
        <dbReference type="Pfam" id="PF04218"/>
    </source>
</evidence>
<dbReference type="Proteomes" id="UP000245838">
    <property type="component" value="Chromosome sggmmb4_Chromosome"/>
</dbReference>
<dbReference type="InterPro" id="IPR009057">
    <property type="entry name" value="Homeodomain-like_sf"/>
</dbReference>
<protein>
    <recommendedName>
        <fullName evidence="1">HTH psq-type domain-containing protein</fullName>
    </recommendedName>
</protein>
<dbReference type="AlphaFoldDB" id="A0A193QKQ1"/>
<accession>A0A193QKQ1</accession>
<proteinExistence type="predicted"/>
<dbReference type="SUPFAM" id="SSF46689">
    <property type="entry name" value="Homeodomain-like"/>
    <property type="match status" value="1"/>
</dbReference>
<dbReference type="EMBL" id="LN854557">
    <property type="protein sequence ID" value="CRL45774.1"/>
    <property type="molecule type" value="Genomic_DNA"/>
</dbReference>
<dbReference type="Pfam" id="PF04218">
    <property type="entry name" value="CENP-B_N"/>
    <property type="match status" value="1"/>
</dbReference>
<organism evidence="2 3">
    <name type="scientific">Sodalis glossinidius (strain morsitans)</name>
    <dbReference type="NCBI Taxonomy" id="343509"/>
    <lineage>
        <taxon>Bacteria</taxon>
        <taxon>Pseudomonadati</taxon>
        <taxon>Pseudomonadota</taxon>
        <taxon>Gammaproteobacteria</taxon>
        <taxon>Enterobacterales</taxon>
        <taxon>Bruguierivoracaceae</taxon>
        <taxon>Sodalis</taxon>
    </lineage>
</organism>
<dbReference type="Gene3D" id="1.10.10.60">
    <property type="entry name" value="Homeodomain-like"/>
    <property type="match status" value="1"/>
</dbReference>
<feature type="domain" description="HTH psq-type" evidence="1">
    <location>
        <begin position="2"/>
        <end position="46"/>
    </location>
</feature>
<gene>
    <name evidence="2" type="ORF">SGGMMB4_03820</name>
</gene>
<evidence type="ECO:0000313" key="2">
    <source>
        <dbReference type="EMBL" id="CRL45774.1"/>
    </source>
</evidence>